<feature type="signal peptide" evidence="2">
    <location>
        <begin position="1"/>
        <end position="28"/>
    </location>
</feature>
<evidence type="ECO:0000256" key="2">
    <source>
        <dbReference type="SAM" id="SignalP"/>
    </source>
</evidence>
<keyword evidence="4" id="KW-1185">Reference proteome</keyword>
<evidence type="ECO:0000313" key="3">
    <source>
        <dbReference type="EMBL" id="QNM09427.1"/>
    </source>
</evidence>
<accession>A0A7G9GF45</accession>
<dbReference type="EMBL" id="CP060635">
    <property type="protein sequence ID" value="QNM09427.1"/>
    <property type="molecule type" value="Genomic_DNA"/>
</dbReference>
<dbReference type="KEGG" id="whj:H9Q79_03835"/>
<organism evidence="3 4">
    <name type="scientific">Wansuia hejianensis</name>
    <dbReference type="NCBI Taxonomy" id="2763667"/>
    <lineage>
        <taxon>Bacteria</taxon>
        <taxon>Bacillati</taxon>
        <taxon>Bacillota</taxon>
        <taxon>Clostridia</taxon>
        <taxon>Lachnospirales</taxon>
        <taxon>Lachnospiraceae</taxon>
        <taxon>Wansuia</taxon>
    </lineage>
</organism>
<sequence>MKMTVKKLLFLLLAGVFLLYGCGSGNYANDTPSEEDSGKTADGSMSAEPGNGGGSDDAAEAICAMVLVDPGGNRYFIDVNAGTFFTAPIPEEFTNADGEMLEESDLSAGDLVEIYGNGIMLESYPGQYPGVSRMVLVQEGTEEDASQYQELIDQVYAEPDPSELPVMSVEYTTKLAVTSMLLSSGNYEWAYSDENGETQHVAACGSHILEWEELADARLEEPADLRLLPSGDMKSVEITRWPVSAWEAHDSSAAGEKVEAAEEEGSYVIKAAEPGYVYLVVGHWTEGYVEFGFYTQ</sequence>
<feature type="chain" id="PRO_5029001982" evidence="2">
    <location>
        <begin position="29"/>
        <end position="296"/>
    </location>
</feature>
<dbReference type="Proteomes" id="UP000515860">
    <property type="component" value="Chromosome"/>
</dbReference>
<dbReference type="AlphaFoldDB" id="A0A7G9GF45"/>
<name>A0A7G9GF45_9FIRM</name>
<evidence type="ECO:0000256" key="1">
    <source>
        <dbReference type="SAM" id="MobiDB-lite"/>
    </source>
</evidence>
<keyword evidence="2" id="KW-0732">Signal</keyword>
<feature type="region of interest" description="Disordered" evidence="1">
    <location>
        <begin position="29"/>
        <end position="54"/>
    </location>
</feature>
<proteinExistence type="predicted"/>
<gene>
    <name evidence="3" type="ORF">H9Q79_03835</name>
</gene>
<reference evidence="3 4" key="1">
    <citation type="submission" date="2020-08" db="EMBL/GenBank/DDBJ databases">
        <authorList>
            <person name="Liu C."/>
            <person name="Sun Q."/>
        </authorList>
    </citation>
    <scope>NUCLEOTIDE SEQUENCE [LARGE SCALE GENOMIC DNA]</scope>
    <source>
        <strain evidence="3 4">NSJ-29</strain>
    </source>
</reference>
<dbReference type="PROSITE" id="PS51257">
    <property type="entry name" value="PROKAR_LIPOPROTEIN"/>
    <property type="match status" value="1"/>
</dbReference>
<evidence type="ECO:0000313" key="4">
    <source>
        <dbReference type="Proteomes" id="UP000515860"/>
    </source>
</evidence>
<protein>
    <submittedName>
        <fullName evidence="3">Uncharacterized protein</fullName>
    </submittedName>
</protein>
<dbReference type="RefSeq" id="WP_118642613.1">
    <property type="nucleotide sequence ID" value="NZ_CP060635.1"/>
</dbReference>